<dbReference type="PROSITE" id="PS00107">
    <property type="entry name" value="PROTEIN_KINASE_ATP"/>
    <property type="match status" value="1"/>
</dbReference>
<dbReference type="Gene3D" id="1.10.510.10">
    <property type="entry name" value="Transferase(Phosphotransferase) domain 1"/>
    <property type="match status" value="2"/>
</dbReference>
<dbReference type="InterPro" id="IPR017441">
    <property type="entry name" value="Protein_kinase_ATP_BS"/>
</dbReference>
<name>A0ABM4U938_COFAR</name>
<proteinExistence type="predicted"/>
<evidence type="ECO:0000256" key="2">
    <source>
        <dbReference type="ARBA" id="ARBA00022475"/>
    </source>
</evidence>
<dbReference type="Pfam" id="PF00069">
    <property type="entry name" value="Pkinase"/>
    <property type="match status" value="1"/>
</dbReference>
<keyword evidence="6" id="KW-1185">Reference proteome</keyword>
<dbReference type="PROSITE" id="PS50042">
    <property type="entry name" value="CNMP_BINDING_3"/>
    <property type="match status" value="1"/>
</dbReference>
<evidence type="ECO:0000259" key="5">
    <source>
        <dbReference type="PROSITE" id="PS50042"/>
    </source>
</evidence>
<dbReference type="GeneID" id="113742580"/>
<protein>
    <submittedName>
        <fullName evidence="7">Uncharacterized protein isoform X4</fullName>
    </submittedName>
</protein>
<keyword evidence="3" id="KW-0067">ATP-binding</keyword>
<dbReference type="Proteomes" id="UP001652660">
    <property type="component" value="Chromosome 4e"/>
</dbReference>
<sequence length="643" mass="70976">MSAVYDNWERLVSATIRREELRLSALRTPSDVSSASLSSSSSFNFASSSTKVSSFNNSSRLPAVGKSFTHDQILLATDYFSKSNFIKHGRSGDLFYGVLEGGLQVVVKKVDLSVSSYLVNELEILGKVSHSRFVPFLGHCFENGNNTFLVYKYMLNKDLSSCLSYRGIAPDGIKVDCQKSTSLSWATRLKIATGAAKGLCYLHHECVPPLVHRNVEARSILIDENFEARIGRLADVCTEKKERHQNRISRLLWLPKFRASEGGTAGSSNAMCAYDIYCFGKVLLELVTGHPGFDDHNVSSINGWMDKVLCYINTYDKELFVNIVDPSLVVDQDLLTEVWAAAVVAKACLNPQHSKRPQMLHIVEALKDPKSVRFSTYVRSWLDGQLGTSEKTRVTEGMTGVGTSQANTNAAFSIGDSKSEEVYPIGDISDLPNLRIYTYAELLAATKSFRSDRVLGEGWFGRVYKGWIHDKSTSKGGSQSPVAIKKWNPESLQGIEQCTSYNAKLSDFGLAEMGPSDSQSHVSTHVMGTYGYAAPEYIATGHLYVKSDVYGFGVVLAEVLTGLRALDVNRQQGKHNLVDWIKPHLSDKRKITSIMDSRLEGKYPIKAAVDVAQLTLRCLASNPEARPSMKEVVDALEHIASAK</sequence>
<dbReference type="InterPro" id="IPR001245">
    <property type="entry name" value="Ser-Thr/Tyr_kinase_cat_dom"/>
</dbReference>
<dbReference type="InterPro" id="IPR011009">
    <property type="entry name" value="Kinase-like_dom_sf"/>
</dbReference>
<dbReference type="Pfam" id="PF07714">
    <property type="entry name" value="PK_Tyr_Ser-Thr"/>
    <property type="match status" value="1"/>
</dbReference>
<feature type="domain" description="Protein kinase" evidence="4">
    <location>
        <begin position="363"/>
        <end position="641"/>
    </location>
</feature>
<keyword evidence="2" id="KW-0472">Membrane</keyword>
<feature type="domain" description="Cyclic nucleotide-binding" evidence="5">
    <location>
        <begin position="74"/>
        <end position="132"/>
    </location>
</feature>
<organism evidence="6 7">
    <name type="scientific">Coffea arabica</name>
    <name type="common">Arabian coffee</name>
    <dbReference type="NCBI Taxonomy" id="13443"/>
    <lineage>
        <taxon>Eukaryota</taxon>
        <taxon>Viridiplantae</taxon>
        <taxon>Streptophyta</taxon>
        <taxon>Embryophyta</taxon>
        <taxon>Tracheophyta</taxon>
        <taxon>Spermatophyta</taxon>
        <taxon>Magnoliopsida</taxon>
        <taxon>eudicotyledons</taxon>
        <taxon>Gunneridae</taxon>
        <taxon>Pentapetalae</taxon>
        <taxon>asterids</taxon>
        <taxon>lamiids</taxon>
        <taxon>Gentianales</taxon>
        <taxon>Rubiaceae</taxon>
        <taxon>Ixoroideae</taxon>
        <taxon>Gardenieae complex</taxon>
        <taxon>Bertiereae - Coffeeae clade</taxon>
        <taxon>Coffeeae</taxon>
        <taxon>Coffea</taxon>
    </lineage>
</organism>
<dbReference type="PANTHER" id="PTHR45621">
    <property type="entry name" value="OS01G0588500 PROTEIN-RELATED"/>
    <property type="match status" value="1"/>
</dbReference>
<evidence type="ECO:0000259" key="4">
    <source>
        <dbReference type="PROSITE" id="PS50011"/>
    </source>
</evidence>
<gene>
    <name evidence="7" type="primary">LOC113742580</name>
</gene>
<evidence type="ECO:0000313" key="6">
    <source>
        <dbReference type="Proteomes" id="UP001652660"/>
    </source>
</evidence>
<evidence type="ECO:0000256" key="1">
    <source>
        <dbReference type="ARBA" id="ARBA00004236"/>
    </source>
</evidence>
<accession>A0ABM4U938</accession>
<dbReference type="RefSeq" id="XP_071903799.1">
    <property type="nucleotide sequence ID" value="XM_072047698.1"/>
</dbReference>
<evidence type="ECO:0000313" key="7">
    <source>
        <dbReference type="RefSeq" id="XP_071903799.1"/>
    </source>
</evidence>
<feature type="domain" description="Protein kinase" evidence="4">
    <location>
        <begin position="80"/>
        <end position="382"/>
    </location>
</feature>
<feature type="binding site" evidence="3">
    <location>
        <position position="486"/>
    </location>
    <ligand>
        <name>ATP</name>
        <dbReference type="ChEBI" id="CHEBI:30616"/>
    </ligand>
</feature>
<dbReference type="PROSITE" id="PS50011">
    <property type="entry name" value="PROTEIN_KINASE_DOM"/>
    <property type="match status" value="2"/>
</dbReference>
<dbReference type="InterPro" id="IPR000719">
    <property type="entry name" value="Prot_kinase_dom"/>
</dbReference>
<reference evidence="7" key="1">
    <citation type="submission" date="2025-08" db="UniProtKB">
        <authorList>
            <consortium name="RefSeq"/>
        </authorList>
    </citation>
    <scope>IDENTIFICATION</scope>
    <source>
        <tissue evidence="7">Leaves</tissue>
    </source>
</reference>
<dbReference type="InterPro" id="IPR000595">
    <property type="entry name" value="cNMP-bd_dom"/>
</dbReference>
<keyword evidence="2" id="KW-1003">Cell membrane</keyword>
<comment type="subcellular location">
    <subcellularLocation>
        <location evidence="1">Cell membrane</location>
    </subcellularLocation>
</comment>
<keyword evidence="3" id="KW-0547">Nucleotide-binding</keyword>
<dbReference type="SUPFAM" id="SSF56112">
    <property type="entry name" value="Protein kinase-like (PK-like)"/>
    <property type="match status" value="2"/>
</dbReference>
<dbReference type="Gene3D" id="3.30.200.20">
    <property type="entry name" value="Phosphorylase Kinase, domain 1"/>
    <property type="match status" value="2"/>
</dbReference>
<evidence type="ECO:0000256" key="3">
    <source>
        <dbReference type="PROSITE-ProRule" id="PRU10141"/>
    </source>
</evidence>
<dbReference type="InterPro" id="IPR050823">
    <property type="entry name" value="Plant_Ser_Thr_Prot_Kinase"/>
</dbReference>